<dbReference type="Pfam" id="PF21078">
    <property type="entry name" value="GDH_HM3"/>
    <property type="match status" value="1"/>
</dbReference>
<dbReference type="GO" id="GO:0006538">
    <property type="term" value="P:L-glutamate catabolic process"/>
    <property type="evidence" value="ECO:0007669"/>
    <property type="project" value="InterPro"/>
</dbReference>
<evidence type="ECO:0000256" key="1">
    <source>
        <dbReference type="SAM" id="MobiDB-lite"/>
    </source>
</evidence>
<gene>
    <name evidence="7" type="ORF">LR394_31395</name>
</gene>
<evidence type="ECO:0000259" key="3">
    <source>
        <dbReference type="Pfam" id="PF21074"/>
    </source>
</evidence>
<sequence>MTLPTTEGDREALLAGAQRAGREITAQEPPGRPQPDPGEFLHRYFRNVALDDLRERSALDLAGLAFSHRELAALRPQGTALVRVFTPTEETHGWSCGNTVIEIVVEDMPFLVDSVNAELARLGCELQMTIHPQFVVRRDVTGAILEILRVEPHLAASRSAGAGGQSLPRDAQPESWIHVEVGRETDPQRVAAMEQGLRRVLDDVRVAVEDWPKMRATADRIADDLQHTPPVGPARAEAEEGAELLRWLAAGHFTFIGYREYDLIERDGEDLLIARTGTGLGVLRHDQDARGARALTPQAQVKAKEPTLLVLTKANSRSTVHRPGYLDYIGVKTFDENGRVTGERRFLGLYASTAYTADVRDVPVIRRKAEAVLSAGGFSPDSHSGKDLLEILQVYPRDELFEIHAEMLAWITMTVMQLQERRRTRLFLRVEDYGRYVSCLVFLPRDRYVTSVRLAIERVLREAIGARTADYTARVTESVLARLHFVVRVEPGAAVPDLDLPALEEQLVRLTRSWDDDFAEAAAQQVGDADGARLVREWGSGIGQAYRVDVEPETAVADLCRLDGMDAADDRAAVLGMKLYEPEGAAPGEHRFVLYRREPLSLSAVLPYLTNLGVEVVDERPYAFSSASGRQGYIYDFGLRGAQPQVTGSLATHERLHRLFCEAFESAWWGDAESDGFERLVLVAGLDWRQVSVLRGYARYLRQTGSTFGQDYIGDCLVSNPQIAVLLTDLFETRFDPDRFGGQNASGLDTEGRHTESVALVSKISAALDEVSSLDQDRILRSFLALVQATTRTNRYLFEDDAQPATGIRRSLAFKLDPHAVPELPAPRPAHEIFVYSPWVEGVHLRFGAVARGGLRWSDRREDFRTEILGLVKAQMVKNAVIVPTGAKGGFVAKRLPDPAVDRDAWLAEGIACYRSFIGSLLDVTDNRVVQEDGSQRIVPPPRVFRHDGDDSYLVVAADKGTAAFSDLANEVAAGYGFWLGDAFASGGSVGYDHKVMGITARGAWESVDRHFRELGHDVATMRTSVVGVGDMSGDVFGNGMLLSKALQLVAAFDHRHIFLDPDPDPDTSYTERSRMFRLPRSSWADYDTGLISEGGGVFPRSAKSVPITPQVAQRLGIPADRTAMPPNELMKAILAAPVDLLWNGGIGTYVKASKESHGEVGDKANDAIRIDGRQLRARVVGEGGNLGLTQLGRVEAALCGVRVNTDAIDNSAGVDCSDHEVNIKILLDALVVAGRLDAGERTELLASMTDDVARLVLRDNYEQNVLLGNARRQSRGMLQVHQRFIQALEARGALDRALEFLPDDAGLAERAAAEMGLSSPEFSVLVAYAKLTLTEDIVDTALPDDPWLDRVLVGYFPPQIGKNYADALAAHPLRRQIVTTCLVNDMVNRGGITFAFRCQEETGADPEQIARAYIVAREVFGFEAFARSVEALDGLLSTHDQASLYLGFRRLLDRAVRWFLQAVPGTIDIAEQVARFGPVIAELAPQIPELVGPEQRTVLVAEIEERKRSGVPEPLARQAAGLLTRYMLLDITQIANQVGADPAEVARVYLTLSERYAGQSLLRRISGLPRSDHWQLQARAALRADLYAALESLTVAVLTRTEPGAPADRIAQFEQANGDRLVRVRSTLEEVIRLPAADVAALSVVLRSLRSIV</sequence>
<feature type="domain" description="NAD-specific glutamate dehydrogenase C-terminal" evidence="3">
    <location>
        <begin position="1316"/>
        <end position="1651"/>
    </location>
</feature>
<feature type="domain" description="NAD-glutamate dehydrogenase ACT3" evidence="6">
    <location>
        <begin position="575"/>
        <end position="644"/>
    </location>
</feature>
<dbReference type="RefSeq" id="WP_231448235.1">
    <property type="nucleotide sequence ID" value="NZ_JAJOMB010000022.1"/>
</dbReference>
<evidence type="ECO:0000313" key="8">
    <source>
        <dbReference type="Proteomes" id="UP001138997"/>
    </source>
</evidence>
<dbReference type="InterPro" id="IPR049064">
    <property type="entry name" value="NAD_Glu_DH_ACT3"/>
</dbReference>
<dbReference type="Proteomes" id="UP001138997">
    <property type="component" value="Unassembled WGS sequence"/>
</dbReference>
<dbReference type="Gene3D" id="3.40.50.720">
    <property type="entry name" value="NAD(P)-binding Rossmann-like Domain"/>
    <property type="match status" value="1"/>
</dbReference>
<dbReference type="EMBL" id="JAJOMB010000022">
    <property type="protein sequence ID" value="MCD5315412.1"/>
    <property type="molecule type" value="Genomic_DNA"/>
</dbReference>
<dbReference type="Pfam" id="PF21074">
    <property type="entry name" value="GDH_C"/>
    <property type="match status" value="1"/>
</dbReference>
<dbReference type="Pfam" id="PF05088">
    <property type="entry name" value="Bac_GDH_CD"/>
    <property type="match status" value="1"/>
</dbReference>
<dbReference type="SUPFAM" id="SSF53223">
    <property type="entry name" value="Aminoacid dehydrogenase-like, N-terminal domain"/>
    <property type="match status" value="1"/>
</dbReference>
<evidence type="ECO:0000259" key="6">
    <source>
        <dbReference type="Pfam" id="PF21077"/>
    </source>
</evidence>
<protein>
    <submittedName>
        <fullName evidence="7">NAD-glutamate dehydrogenase</fullName>
    </submittedName>
</protein>
<dbReference type="InterPro" id="IPR024727">
    <property type="entry name" value="NAD_Glu_DH_N_ACT1"/>
</dbReference>
<feature type="domain" description="NAD-glutamate dehydrogenase catalytic" evidence="2">
    <location>
        <begin position="763"/>
        <end position="1269"/>
    </location>
</feature>
<dbReference type="InterPro" id="IPR048381">
    <property type="entry name" value="GDH_C"/>
</dbReference>
<name>A0A9X1NI20_9ACTN</name>
<dbReference type="InterPro" id="IPR049058">
    <property type="entry name" value="NAD_Glu_DH_HM2"/>
</dbReference>
<dbReference type="InterPro" id="IPR028971">
    <property type="entry name" value="NAD-GDH_cat"/>
</dbReference>
<comment type="caution">
    <text evidence="7">The sequence shown here is derived from an EMBL/GenBank/DDBJ whole genome shotgun (WGS) entry which is preliminary data.</text>
</comment>
<dbReference type="SUPFAM" id="SSF51735">
    <property type="entry name" value="NAD(P)-binding Rossmann-fold domains"/>
    <property type="match status" value="1"/>
</dbReference>
<feature type="domain" description="NAD-glutamate dehydrogenase N-terminal ACT1" evidence="4">
    <location>
        <begin position="40"/>
        <end position="197"/>
    </location>
</feature>
<evidence type="ECO:0000259" key="2">
    <source>
        <dbReference type="Pfam" id="PF05088"/>
    </source>
</evidence>
<feature type="domain" description="NAD-glutamate dehydrogenase ACT2" evidence="5">
    <location>
        <begin position="425"/>
        <end position="515"/>
    </location>
</feature>
<dbReference type="GO" id="GO:0004352">
    <property type="term" value="F:glutamate dehydrogenase (NAD+) activity"/>
    <property type="evidence" value="ECO:0007669"/>
    <property type="project" value="InterPro"/>
</dbReference>
<dbReference type="GO" id="GO:0004069">
    <property type="term" value="F:L-aspartate:2-oxoglutarate aminotransferase activity"/>
    <property type="evidence" value="ECO:0007669"/>
    <property type="project" value="InterPro"/>
</dbReference>
<dbReference type="Pfam" id="PF21073">
    <property type="entry name" value="GDH_HM1"/>
    <property type="match status" value="1"/>
</dbReference>
<evidence type="ECO:0000259" key="4">
    <source>
        <dbReference type="Pfam" id="PF21075"/>
    </source>
</evidence>
<proteinExistence type="predicted"/>
<dbReference type="PIRSF" id="PIRSF036761">
    <property type="entry name" value="GDH_Mll4104"/>
    <property type="match status" value="1"/>
</dbReference>
<dbReference type="InterPro" id="IPR049062">
    <property type="entry name" value="NAD_Glu_DH_ACT2"/>
</dbReference>
<evidence type="ECO:0000259" key="5">
    <source>
        <dbReference type="Pfam" id="PF21076"/>
    </source>
</evidence>
<dbReference type="PANTHER" id="PTHR43403">
    <property type="entry name" value="NAD-SPECIFIC GLUTAMATE DEHYDROGENASE"/>
    <property type="match status" value="1"/>
</dbReference>
<dbReference type="InterPro" id="IPR049056">
    <property type="entry name" value="NAD_Glu_DH_HM3"/>
</dbReference>
<organism evidence="7 8">
    <name type="scientific">Kineosporia babensis</name>
    <dbReference type="NCBI Taxonomy" id="499548"/>
    <lineage>
        <taxon>Bacteria</taxon>
        <taxon>Bacillati</taxon>
        <taxon>Actinomycetota</taxon>
        <taxon>Actinomycetes</taxon>
        <taxon>Kineosporiales</taxon>
        <taxon>Kineosporiaceae</taxon>
        <taxon>Kineosporia</taxon>
    </lineage>
</organism>
<dbReference type="Pfam" id="PF21075">
    <property type="entry name" value="GDH_ACT1"/>
    <property type="match status" value="1"/>
</dbReference>
<accession>A0A9X1NI20</accession>
<dbReference type="Pfam" id="PF21077">
    <property type="entry name" value="GDH_ACT3"/>
    <property type="match status" value="1"/>
</dbReference>
<keyword evidence="8" id="KW-1185">Reference proteome</keyword>
<evidence type="ECO:0000313" key="7">
    <source>
        <dbReference type="EMBL" id="MCD5315412.1"/>
    </source>
</evidence>
<reference evidence="7" key="1">
    <citation type="submission" date="2021-11" db="EMBL/GenBank/DDBJ databases">
        <title>Streptomyces corallinus and Kineosporia corallina sp. nov., two new coral-derived marine actinobacteria.</title>
        <authorList>
            <person name="Buangrab K."/>
            <person name="Sutthacheep M."/>
            <person name="Yeemin T."/>
            <person name="Harunari E."/>
            <person name="Igarashi Y."/>
            <person name="Sripreechasak P."/>
            <person name="Kanchanasin P."/>
            <person name="Tanasupawat S."/>
            <person name="Phongsopitanun W."/>
        </authorList>
    </citation>
    <scope>NUCLEOTIDE SEQUENCE</scope>
    <source>
        <strain evidence="7">JCM 31032</strain>
    </source>
</reference>
<dbReference type="InterPro" id="IPR049059">
    <property type="entry name" value="NAD_Glu_DH_HM1"/>
</dbReference>
<dbReference type="Pfam" id="PF21079">
    <property type="entry name" value="GDH_HM2"/>
    <property type="match status" value="1"/>
</dbReference>
<dbReference type="InterPro" id="IPR007780">
    <property type="entry name" value="NAD_Glu_DH_bac"/>
</dbReference>
<dbReference type="InterPro" id="IPR046346">
    <property type="entry name" value="Aminoacid_DH-like_N_sf"/>
</dbReference>
<dbReference type="Pfam" id="PF21076">
    <property type="entry name" value="GDH_ACT2"/>
    <property type="match status" value="1"/>
</dbReference>
<dbReference type="PANTHER" id="PTHR43403:SF1">
    <property type="entry name" value="NAD-SPECIFIC GLUTAMATE DEHYDROGENASE"/>
    <property type="match status" value="1"/>
</dbReference>
<dbReference type="InterPro" id="IPR036291">
    <property type="entry name" value="NAD(P)-bd_dom_sf"/>
</dbReference>
<feature type="region of interest" description="Disordered" evidence="1">
    <location>
        <begin position="1"/>
        <end position="38"/>
    </location>
</feature>